<dbReference type="RefSeq" id="WP_054551445.1">
    <property type="nucleotide sequence ID" value="NZ_LJTC01000002.1"/>
</dbReference>
<organism evidence="2 3">
    <name type="scientific">Pseudoalteromonas lipolytica</name>
    <dbReference type="NCBI Taxonomy" id="570156"/>
    <lineage>
        <taxon>Bacteria</taxon>
        <taxon>Pseudomonadati</taxon>
        <taxon>Pseudomonadota</taxon>
        <taxon>Gammaproteobacteria</taxon>
        <taxon>Alteromonadales</taxon>
        <taxon>Pseudoalteromonadaceae</taxon>
        <taxon>Pseudoalteromonas</taxon>
    </lineage>
</organism>
<dbReference type="Proteomes" id="UP000050378">
    <property type="component" value="Unassembled WGS sequence"/>
</dbReference>
<protein>
    <submittedName>
        <fullName evidence="2">Uncharacterized protein</fullName>
    </submittedName>
</protein>
<comment type="caution">
    <text evidence="2">The sequence shown here is derived from an EMBL/GenBank/DDBJ whole genome shotgun (WGS) entry which is preliminary data.</text>
</comment>
<proteinExistence type="predicted"/>
<keyword evidence="1" id="KW-0732">Signal</keyword>
<reference evidence="2 3" key="1">
    <citation type="submission" date="2015-09" db="EMBL/GenBank/DDBJ databases">
        <title>Draft Genome Sequence of Pseudoalteromonas lipolytica UCD-48B.</title>
        <authorList>
            <person name="Krusor M."/>
            <person name="Coil D.A."/>
            <person name="Lang J.M."/>
            <person name="Eisen J.A."/>
            <person name="Alexiev A."/>
        </authorList>
    </citation>
    <scope>NUCLEOTIDE SEQUENCE [LARGE SCALE GENOMIC DNA]</scope>
    <source>
        <strain evidence="2 3">UCD-48B</strain>
    </source>
</reference>
<feature type="chain" id="PRO_5006138284" evidence="1">
    <location>
        <begin position="22"/>
        <end position="306"/>
    </location>
</feature>
<evidence type="ECO:0000313" key="2">
    <source>
        <dbReference type="EMBL" id="KPM84692.1"/>
    </source>
</evidence>
<dbReference type="STRING" id="570156.AOG27_02545"/>
<evidence type="ECO:0000256" key="1">
    <source>
        <dbReference type="SAM" id="SignalP"/>
    </source>
</evidence>
<gene>
    <name evidence="2" type="ORF">AOG27_02545</name>
</gene>
<dbReference type="PATRIC" id="fig|570156.3.peg.504"/>
<dbReference type="EMBL" id="LJTC01000002">
    <property type="protein sequence ID" value="KPM84692.1"/>
    <property type="molecule type" value="Genomic_DNA"/>
</dbReference>
<dbReference type="AlphaFoldDB" id="A0A0P7E4Y2"/>
<evidence type="ECO:0000313" key="3">
    <source>
        <dbReference type="Proteomes" id="UP000050378"/>
    </source>
</evidence>
<accession>A0A0P7E4Y2</accession>
<name>A0A0P7E4Y2_9GAMM</name>
<dbReference type="OrthoDB" id="6309753at2"/>
<sequence>MKNVSKCIASILLLLPTTIFAAQEVVIEKSDKFTELSKDLKISVRTGPTKNAKIYDFSTKKITIADEHSAPFQRYYLQIASADKEWAKEIITFDDKTNVIDLNALLFGQLVDTSELKKLDSAHAFSLYNRLENILSEEYGTFEQVYNDGLADYLNYMSIDAGFENYIARTGGAGDKLTESLKEIKLPPLVEHQQLMSEFIKAVNQKDKTWLLAQQRPNSSERDSGIYARGLNVLFEYFDSIGNPTKFNITRETQGRSYDLNSNKHFIVELLEHKGRREKIEMEFMFVDTYGGRFIAEYDITGVRFR</sequence>
<feature type="signal peptide" evidence="1">
    <location>
        <begin position="1"/>
        <end position="21"/>
    </location>
</feature>